<protein>
    <submittedName>
        <fullName evidence="1">Uncharacterized protein</fullName>
    </submittedName>
</protein>
<dbReference type="RefSeq" id="WP_019687604.1">
    <property type="nucleotide sequence ID" value="NZ_CP036496.1"/>
</dbReference>
<name>A0A378Y0Z7_PAEPO</name>
<reference evidence="1 2" key="1">
    <citation type="submission" date="2018-06" db="EMBL/GenBank/DDBJ databases">
        <authorList>
            <consortium name="Pathogen Informatics"/>
            <person name="Doyle S."/>
        </authorList>
    </citation>
    <scope>NUCLEOTIDE SEQUENCE [LARGE SCALE GENOMIC DNA]</scope>
    <source>
        <strain evidence="1 2">NCTC10343</strain>
    </source>
</reference>
<proteinExistence type="predicted"/>
<gene>
    <name evidence="1" type="ORF">NCTC10343_03080</name>
</gene>
<dbReference type="Proteomes" id="UP000254400">
    <property type="component" value="Unassembled WGS sequence"/>
</dbReference>
<accession>A0A378Y0Z7</accession>
<dbReference type="GeneID" id="93346444"/>
<dbReference type="AlphaFoldDB" id="A0A378Y0Z7"/>
<organism evidence="1 2">
    <name type="scientific">Paenibacillus polymyxa</name>
    <name type="common">Bacillus polymyxa</name>
    <dbReference type="NCBI Taxonomy" id="1406"/>
    <lineage>
        <taxon>Bacteria</taxon>
        <taxon>Bacillati</taxon>
        <taxon>Bacillota</taxon>
        <taxon>Bacilli</taxon>
        <taxon>Bacillales</taxon>
        <taxon>Paenibacillaceae</taxon>
        <taxon>Paenibacillus</taxon>
    </lineage>
</organism>
<evidence type="ECO:0000313" key="1">
    <source>
        <dbReference type="EMBL" id="SUA70210.1"/>
    </source>
</evidence>
<dbReference type="EMBL" id="UGSC01000001">
    <property type="protein sequence ID" value="SUA70210.1"/>
    <property type="molecule type" value="Genomic_DNA"/>
</dbReference>
<evidence type="ECO:0000313" key="2">
    <source>
        <dbReference type="Proteomes" id="UP000254400"/>
    </source>
</evidence>
<sequence>MQNENKHMVEECYDALEWVIIQFKKVLSGEVAGNVQESLSYAESILRNR</sequence>